<sequence length="421" mass="47045">MDIASKVILPQHQLKGEVKQKNALGDGRSRRVLQDIGNLVTERAPQGKKQVSEVVNAALAANGVALNKGVVAGKAVADQRKAIDKPKPETVIVISSDESDQETKHVTRKASREEGSSRKDGKAFSSVLTARSKAASGLTDKPKDLIPDIDAADIDNELAVVEYVDDIYKYYNLAEDEGRVHDYMDAQPEINEKMRSILVDWLTEVHRKFQLMPETLYLTLNIVDRFLSKEDVPRRELQLVGISSMLIACKYEEIWAPEVNDFVSISDNAYLREQVLVMEKAILGKLEWHLTVPTPYVFLVRYIKASVPSDKKMENMVFFLAELGLMQYPTIILYPPSLIAASAVYAARCTLEKRPFWSENLKHHTGYSEDQLRDCAKVLVTLNSLASKSKLKAVYRKFSSPDHCAVALLTAAKNLVPAESL</sequence>
<organism evidence="1 2">
    <name type="scientific">Pistacia integerrima</name>
    <dbReference type="NCBI Taxonomy" id="434235"/>
    <lineage>
        <taxon>Eukaryota</taxon>
        <taxon>Viridiplantae</taxon>
        <taxon>Streptophyta</taxon>
        <taxon>Embryophyta</taxon>
        <taxon>Tracheophyta</taxon>
        <taxon>Spermatophyta</taxon>
        <taxon>Magnoliopsida</taxon>
        <taxon>eudicotyledons</taxon>
        <taxon>Gunneridae</taxon>
        <taxon>Pentapetalae</taxon>
        <taxon>rosids</taxon>
        <taxon>malvids</taxon>
        <taxon>Sapindales</taxon>
        <taxon>Anacardiaceae</taxon>
        <taxon>Pistacia</taxon>
    </lineage>
</organism>
<keyword evidence="2" id="KW-1185">Reference proteome</keyword>
<comment type="caution">
    <text evidence="1">The sequence shown here is derived from an EMBL/GenBank/DDBJ whole genome shotgun (WGS) entry which is preliminary data.</text>
</comment>
<evidence type="ECO:0000313" key="1">
    <source>
        <dbReference type="EMBL" id="KAJ0020728.1"/>
    </source>
</evidence>
<dbReference type="EMBL" id="CM047746">
    <property type="protein sequence ID" value="KAJ0020728.1"/>
    <property type="molecule type" value="Genomic_DNA"/>
</dbReference>
<gene>
    <name evidence="1" type="ORF">Pint_31519</name>
</gene>
<dbReference type="Proteomes" id="UP001163603">
    <property type="component" value="Chromosome 11"/>
</dbReference>
<protein>
    <submittedName>
        <fullName evidence="1">Uncharacterized protein</fullName>
    </submittedName>
</protein>
<accession>A0ACC0XPX9</accession>
<reference evidence="2" key="1">
    <citation type="journal article" date="2023" name="G3 (Bethesda)">
        <title>Genome assembly and association tests identify interacting loci associated with vigor, precocity, and sex in interspecific pistachio rootstocks.</title>
        <authorList>
            <person name="Palmer W."/>
            <person name="Jacygrad E."/>
            <person name="Sagayaradj S."/>
            <person name="Cavanaugh K."/>
            <person name="Han R."/>
            <person name="Bertier L."/>
            <person name="Beede B."/>
            <person name="Kafkas S."/>
            <person name="Golino D."/>
            <person name="Preece J."/>
            <person name="Michelmore R."/>
        </authorList>
    </citation>
    <scope>NUCLEOTIDE SEQUENCE [LARGE SCALE GENOMIC DNA]</scope>
</reference>
<name>A0ACC0XPX9_9ROSI</name>
<proteinExistence type="predicted"/>
<evidence type="ECO:0000313" key="2">
    <source>
        <dbReference type="Proteomes" id="UP001163603"/>
    </source>
</evidence>